<reference evidence="7" key="1">
    <citation type="journal article" date="2019" name="Int. J. Syst. Evol. Microbiol.">
        <title>The Global Catalogue of Microorganisms (GCM) 10K type strain sequencing project: providing services to taxonomists for standard genome sequencing and annotation.</title>
        <authorList>
            <consortium name="The Broad Institute Genomics Platform"/>
            <consortium name="The Broad Institute Genome Sequencing Center for Infectious Disease"/>
            <person name="Wu L."/>
            <person name="Ma J."/>
        </authorList>
    </citation>
    <scope>NUCLEOTIDE SEQUENCE [LARGE SCALE GENOMIC DNA]</scope>
    <source>
        <strain evidence="7">CGMCC 1.10188</strain>
    </source>
</reference>
<dbReference type="Gene3D" id="3.40.50.150">
    <property type="entry name" value="Vaccinia Virus protein VP39"/>
    <property type="match status" value="1"/>
</dbReference>
<dbReference type="InterPro" id="IPR045851">
    <property type="entry name" value="AMP-bd_C_sf"/>
</dbReference>
<dbReference type="InterPro" id="IPR029058">
    <property type="entry name" value="AB_hydrolase_fold"/>
</dbReference>
<dbReference type="EMBL" id="BMDZ01000016">
    <property type="protein sequence ID" value="GGB37038.1"/>
    <property type="molecule type" value="Genomic_DNA"/>
</dbReference>
<dbReference type="InterPro" id="IPR036736">
    <property type="entry name" value="ACP-like_sf"/>
</dbReference>
<dbReference type="SUPFAM" id="SSF53474">
    <property type="entry name" value="alpha/beta-Hydrolases"/>
    <property type="match status" value="1"/>
</dbReference>
<dbReference type="InterPro" id="IPR020806">
    <property type="entry name" value="PKS_PP-bd"/>
</dbReference>
<dbReference type="InterPro" id="IPR020802">
    <property type="entry name" value="TesA-like"/>
</dbReference>
<dbReference type="Gene3D" id="3.30.300.30">
    <property type="match status" value="1"/>
</dbReference>
<evidence type="ECO:0000256" key="3">
    <source>
        <dbReference type="ARBA" id="ARBA00022737"/>
    </source>
</evidence>
<keyword evidence="7" id="KW-1185">Reference proteome</keyword>
<dbReference type="SUPFAM" id="SSF53335">
    <property type="entry name" value="S-adenosyl-L-methionine-dependent methyltransferases"/>
    <property type="match status" value="1"/>
</dbReference>
<dbReference type="CDD" id="cd02440">
    <property type="entry name" value="AdoMet_MTases"/>
    <property type="match status" value="1"/>
</dbReference>
<keyword evidence="1" id="KW-0596">Phosphopantetheine</keyword>
<name>A0ABQ1IFD2_9PROT</name>
<gene>
    <name evidence="6" type="ORF">GCM10011505_18120</name>
</gene>
<dbReference type="PANTHER" id="PTHR45527:SF1">
    <property type="entry name" value="FATTY ACID SYNTHASE"/>
    <property type="match status" value="1"/>
</dbReference>
<dbReference type="PROSITE" id="PS50075">
    <property type="entry name" value="CARRIER"/>
    <property type="match status" value="1"/>
</dbReference>
<dbReference type="Pfam" id="PF00975">
    <property type="entry name" value="Thioesterase"/>
    <property type="match status" value="1"/>
</dbReference>
<dbReference type="Gene3D" id="1.10.1200.10">
    <property type="entry name" value="ACP-like"/>
    <property type="match status" value="1"/>
</dbReference>
<organism evidence="6 7">
    <name type="scientific">Tistrella bauzanensis</name>
    <dbReference type="NCBI Taxonomy" id="657419"/>
    <lineage>
        <taxon>Bacteria</taxon>
        <taxon>Pseudomonadati</taxon>
        <taxon>Pseudomonadota</taxon>
        <taxon>Alphaproteobacteria</taxon>
        <taxon>Geminicoccales</taxon>
        <taxon>Geminicoccaceae</taxon>
        <taxon>Tistrella</taxon>
    </lineage>
</organism>
<feature type="region of interest" description="Disordered" evidence="4">
    <location>
        <begin position="819"/>
        <end position="843"/>
    </location>
</feature>
<dbReference type="SUPFAM" id="SSF56801">
    <property type="entry name" value="Acetyl-CoA synthetase-like"/>
    <property type="match status" value="1"/>
</dbReference>
<dbReference type="InterPro" id="IPR006162">
    <property type="entry name" value="Ppantetheine_attach_site"/>
</dbReference>
<dbReference type="Pfam" id="PF00550">
    <property type="entry name" value="PP-binding"/>
    <property type="match status" value="1"/>
</dbReference>
<evidence type="ECO:0000259" key="5">
    <source>
        <dbReference type="PROSITE" id="PS50075"/>
    </source>
</evidence>
<feature type="domain" description="Carrier" evidence="5">
    <location>
        <begin position="840"/>
        <end position="915"/>
    </location>
</feature>
<dbReference type="Pfam" id="PF08242">
    <property type="entry name" value="Methyltransf_12"/>
    <property type="match status" value="1"/>
</dbReference>
<keyword evidence="3" id="KW-0677">Repeat</keyword>
<dbReference type="InterPro" id="IPR009081">
    <property type="entry name" value="PP-bd_ACP"/>
</dbReference>
<dbReference type="PANTHER" id="PTHR45527">
    <property type="entry name" value="NONRIBOSOMAL PEPTIDE SYNTHETASE"/>
    <property type="match status" value="1"/>
</dbReference>
<dbReference type="Pfam" id="PF00501">
    <property type="entry name" value="AMP-binding"/>
    <property type="match status" value="2"/>
</dbReference>
<dbReference type="InterPro" id="IPR013217">
    <property type="entry name" value="Methyltransf_12"/>
</dbReference>
<dbReference type="InterPro" id="IPR042099">
    <property type="entry name" value="ANL_N_sf"/>
</dbReference>
<dbReference type="PROSITE" id="PS00012">
    <property type="entry name" value="PHOSPHOPANTETHEINE"/>
    <property type="match status" value="1"/>
</dbReference>
<dbReference type="InterPro" id="IPR025110">
    <property type="entry name" value="AMP-bd_C"/>
</dbReference>
<dbReference type="Proteomes" id="UP000603352">
    <property type="component" value="Unassembled WGS sequence"/>
</dbReference>
<accession>A0ABQ1IFD2</accession>
<proteinExistence type="predicted"/>
<dbReference type="Gene3D" id="3.40.50.12780">
    <property type="entry name" value="N-terminal domain of ligase-like"/>
    <property type="match status" value="2"/>
</dbReference>
<comment type="caution">
    <text evidence="6">The sequence shown here is derived from an EMBL/GenBank/DDBJ whole genome shotgun (WGS) entry which is preliminary data.</text>
</comment>
<dbReference type="InterPro" id="IPR000873">
    <property type="entry name" value="AMP-dep_synth/lig_dom"/>
</dbReference>
<dbReference type="SUPFAM" id="SSF47336">
    <property type="entry name" value="ACP-like"/>
    <property type="match status" value="1"/>
</dbReference>
<keyword evidence="2" id="KW-0597">Phosphoprotein</keyword>
<dbReference type="InterPro" id="IPR020845">
    <property type="entry name" value="AMP-binding_CS"/>
</dbReference>
<dbReference type="SMART" id="SM00823">
    <property type="entry name" value="PKS_PP"/>
    <property type="match status" value="1"/>
</dbReference>
<evidence type="ECO:0000313" key="6">
    <source>
        <dbReference type="EMBL" id="GGB37038.1"/>
    </source>
</evidence>
<dbReference type="Gene3D" id="3.40.50.1820">
    <property type="entry name" value="alpha/beta hydrolase"/>
    <property type="match status" value="1"/>
</dbReference>
<evidence type="ECO:0000256" key="2">
    <source>
        <dbReference type="ARBA" id="ARBA00022553"/>
    </source>
</evidence>
<dbReference type="PROSITE" id="PS00455">
    <property type="entry name" value="AMP_BINDING"/>
    <property type="match status" value="1"/>
</dbReference>
<feature type="region of interest" description="Disordered" evidence="4">
    <location>
        <begin position="421"/>
        <end position="445"/>
    </location>
</feature>
<evidence type="ECO:0000256" key="4">
    <source>
        <dbReference type="SAM" id="MobiDB-lite"/>
    </source>
</evidence>
<protein>
    <recommendedName>
        <fullName evidence="5">Carrier domain-containing protein</fullName>
    </recommendedName>
</protein>
<dbReference type="InterPro" id="IPR029063">
    <property type="entry name" value="SAM-dependent_MTases_sf"/>
</dbReference>
<dbReference type="RefSeq" id="WP_188576988.1">
    <property type="nucleotide sequence ID" value="NZ_BMDZ01000016.1"/>
</dbReference>
<evidence type="ECO:0000313" key="7">
    <source>
        <dbReference type="Proteomes" id="UP000603352"/>
    </source>
</evidence>
<evidence type="ECO:0000256" key="1">
    <source>
        <dbReference type="ARBA" id="ARBA00022450"/>
    </source>
</evidence>
<dbReference type="Pfam" id="PF13193">
    <property type="entry name" value="AMP-binding_C"/>
    <property type="match status" value="1"/>
</dbReference>
<sequence length="1188" mass="125967">MKIGDLLLDDPIPAPAAKPRALPAAAPDVTIIDLFDRAVAAHPDRLAVRDAVEAVSYAGLQAEARAIARLVAGAALGDEARIGVMTGRGWRHVAAMLGVMMARAAFVPLDPAIPLPRRRQIVETAGIAMIIADSLRIGDLHALAWTCPGVRDLVCLDSDDIDALTEAHGARMNAELWDHLAGSADDDVAAAGWRSPFTGAAIPEPVMTEFGRAAAAKMAALLPPQARVLEIGCASGFTMRALAPHAGQYLATDISRRATERAGAVAARAGLTQVDVRPLAAHDLDLLNGRQFDLIVINSVIESFPGFGYLSAVLSKAAALLAPGGAIFLGNIRDLERRDAYRADLAAFARAHAGESTTSGTASGITTRLDAADDLFVPAGFFTDWAARLGGFRAEASALAVDGFDLAPYVYDMVLRRDPAATARPPRHRRHDRRALAPRPAAAAMPAPTPTPGMLAYVLFTSGTTGAPKGAMIEHGSVANLAMATDAAMYARLRGGSDADTGPLNIPCLAPFAFDASIIQILPTLAHGHHLHVACEETRRNPSMLDSFLRARMIDMIDLTPSLFDLMLDHWQAEALSCPVRLVVLGGEAVPAGLMARIFDNPAHRDLLVLNAYGPTECCVAATTHLMTARNWREILPPPVGMPLSGVVADIRDAAGRPVPDGVAGEIWIGGAGVGRGYLGADDAANARFVTDDDGARWYRSGDIGRRLSGGAIHVIGREDGQVKIRGNRLELAEVEAAVLAHPFIRQAAVTTWTPPDGGGAELVACVVPAPGFDAGRCRADLDTRLPPAMVPSRIVQVAGLPLTGNGKIDRRRLDGLLSGQSQADPAPAPGQTASAPARPLATDDERRVAEIMAAVLETPVDDGDADFFRLGGHSVLAVQMVDRLRSAFDVRLPLADLFDHPTVARLALRLRHQAQGRRSRLVVVNEAGHEPPLVCFHPVGGNVLCYQAMTACLGPDQPVVMVEAKGLDEDEAPEPSVEEMVAASLPDLIRFAGDRPLRLAGWSFGGLLAVEAAHRLDQAGIVVDDVLIFDAVASADPIRALLAKDDAAYLAALFDGMGIADAATFRALDPEGRLDLLITRGAGPLGLPQGVDRDAMRRLLSVFQNNALAAIRYRVPRLDRLQALLVRPRIASAQAPGIAGDPYNGWRDRFGGGVSLMWMDGSHGDMMMPPHVEDLARLVRAHLTRPR</sequence>
<dbReference type="InterPro" id="IPR001031">
    <property type="entry name" value="Thioesterase"/>
</dbReference>
<dbReference type="SMART" id="SM00824">
    <property type="entry name" value="PKS_TE"/>
    <property type="match status" value="1"/>
</dbReference>